<organism evidence="3 4">
    <name type="scientific">Aliivibrio sifiae</name>
    <dbReference type="NCBI Taxonomy" id="566293"/>
    <lineage>
        <taxon>Bacteria</taxon>
        <taxon>Pseudomonadati</taxon>
        <taxon>Pseudomonadota</taxon>
        <taxon>Gammaproteobacteria</taxon>
        <taxon>Vibrionales</taxon>
        <taxon>Vibrionaceae</taxon>
        <taxon>Aliivibrio</taxon>
    </lineage>
</organism>
<name>A0A2S7X8D1_9GAMM</name>
<protein>
    <submittedName>
        <fullName evidence="3">Uncharacterized protein</fullName>
    </submittedName>
</protein>
<reference evidence="3 4" key="2">
    <citation type="submission" date="2016-12" db="EMBL/GenBank/DDBJ databases">
        <title>Diversity of luminous bacteria.</title>
        <authorList>
            <person name="Yoshizawa S."/>
            <person name="Kogure K."/>
        </authorList>
    </citation>
    <scope>NUCLEOTIDE SEQUENCE [LARGE SCALE GENOMIC DNA]</scope>
    <source>
        <strain evidence="3 4">NBRC 105001</strain>
    </source>
</reference>
<comment type="caution">
    <text evidence="3">The sequence shown here is derived from an EMBL/GenBank/DDBJ whole genome shotgun (WGS) entry which is preliminary data.</text>
</comment>
<dbReference type="Proteomes" id="UP000239273">
    <property type="component" value="Unassembled WGS sequence"/>
</dbReference>
<dbReference type="Proteomes" id="UP001156660">
    <property type="component" value="Unassembled WGS sequence"/>
</dbReference>
<reference evidence="5" key="3">
    <citation type="journal article" date="2019" name="Int. J. Syst. Evol. Microbiol.">
        <title>The Global Catalogue of Microorganisms (GCM) 10K type strain sequencing project: providing services to taxonomists for standard genome sequencing and annotation.</title>
        <authorList>
            <consortium name="The Broad Institute Genomics Platform"/>
            <consortium name="The Broad Institute Genome Sequencing Center for Infectious Disease"/>
            <person name="Wu L."/>
            <person name="Ma J."/>
        </authorList>
    </citation>
    <scope>NUCLEOTIDE SEQUENCE [LARGE SCALE GENOMIC DNA]</scope>
    <source>
        <strain evidence="5">NBRC 105001</strain>
    </source>
</reference>
<evidence type="ECO:0000313" key="3">
    <source>
        <dbReference type="EMBL" id="PQJ87618.1"/>
    </source>
</evidence>
<dbReference type="EMBL" id="MSCP01000002">
    <property type="protein sequence ID" value="PQJ87618.1"/>
    <property type="molecule type" value="Genomic_DNA"/>
</dbReference>
<evidence type="ECO:0000313" key="2">
    <source>
        <dbReference type="EMBL" id="GLR73231.1"/>
    </source>
</evidence>
<evidence type="ECO:0000313" key="4">
    <source>
        <dbReference type="Proteomes" id="UP000239273"/>
    </source>
</evidence>
<feature type="chain" id="PRO_5015785526" evidence="1">
    <location>
        <begin position="20"/>
        <end position="268"/>
    </location>
</feature>
<proteinExistence type="predicted"/>
<reference evidence="2" key="1">
    <citation type="journal article" date="2014" name="Int. J. Syst. Evol. Microbiol.">
        <title>Complete genome of a new Firmicutes species belonging to the dominant human colonic microbiota ('Ruminococcus bicirculans') reveals two chromosomes and a selective capacity to utilize plant glucans.</title>
        <authorList>
            <consortium name="NISC Comparative Sequencing Program"/>
            <person name="Wegmann U."/>
            <person name="Louis P."/>
            <person name="Goesmann A."/>
            <person name="Henrissat B."/>
            <person name="Duncan S.H."/>
            <person name="Flint H.J."/>
        </authorList>
    </citation>
    <scope>NUCLEOTIDE SEQUENCE</scope>
    <source>
        <strain evidence="2">NBRC 105001</strain>
    </source>
</reference>
<keyword evidence="1" id="KW-0732">Signal</keyword>
<feature type="signal peptide" evidence="1">
    <location>
        <begin position="1"/>
        <end position="19"/>
    </location>
</feature>
<sequence length="268" mass="29957">MNKLIPLSLLLTFSNAAFSEDAPDPADVTRLMSSLQVYVGANSNDNDFAVQSIFNVGGSFNKDNQFLTMLSATVAEKESAEQSGYENGMDLREFRARWYQVFGTGYEWLPKAGYSLDYLDQSNDDSTSIDNIVAVGAIAKIPVLSNWSLFPNVAVVKADVNNSAKRIGMDDGTGMQLNLFNSIYLGKKGTYMMINPQYSYLDFDNVVTQDLLIETMIGTPLTDNKKWWLMGVYKETFSHVNNKGSHSSSSFKVADDKRQFRIGVTYYF</sequence>
<dbReference type="OrthoDB" id="6400666at2"/>
<dbReference type="EMBL" id="BSOU01000001">
    <property type="protein sequence ID" value="GLR73231.1"/>
    <property type="molecule type" value="Genomic_DNA"/>
</dbReference>
<accession>A0A2S7X8D1</accession>
<evidence type="ECO:0000313" key="5">
    <source>
        <dbReference type="Proteomes" id="UP001156660"/>
    </source>
</evidence>
<dbReference type="RefSeq" id="WP_105064039.1">
    <property type="nucleotide sequence ID" value="NZ_BSOU01000001.1"/>
</dbReference>
<reference evidence="2" key="4">
    <citation type="submission" date="2023-01" db="EMBL/GenBank/DDBJ databases">
        <title>Draft genome sequence of Aliivibrio sifiae strain NBRC 105001.</title>
        <authorList>
            <person name="Sun Q."/>
            <person name="Mori K."/>
        </authorList>
    </citation>
    <scope>NUCLEOTIDE SEQUENCE</scope>
    <source>
        <strain evidence="2">NBRC 105001</strain>
    </source>
</reference>
<keyword evidence="5" id="KW-1185">Reference proteome</keyword>
<dbReference type="AlphaFoldDB" id="A0A2S7X8D1"/>
<gene>
    <name evidence="3" type="ORF">BTO23_16090</name>
    <name evidence="2" type="ORF">GCM10007855_01040</name>
</gene>
<evidence type="ECO:0000256" key="1">
    <source>
        <dbReference type="SAM" id="SignalP"/>
    </source>
</evidence>